<feature type="chain" id="PRO_5016958931" description="FMRFamide-like prepropeptide" evidence="7">
    <location>
        <begin position="22"/>
        <end position="182"/>
    </location>
</feature>
<dbReference type="Pfam" id="PF01581">
    <property type="entry name" value="FARP"/>
    <property type="match status" value="6"/>
</dbReference>
<evidence type="ECO:0008006" key="10">
    <source>
        <dbReference type="Google" id="ProtNLM"/>
    </source>
</evidence>
<dbReference type="GO" id="GO:0007218">
    <property type="term" value="P:neuropeptide signaling pathway"/>
    <property type="evidence" value="ECO:0007669"/>
    <property type="project" value="UniProtKB-KW"/>
</dbReference>
<dbReference type="InterPro" id="IPR002544">
    <property type="entry name" value="FMRFamid-related_peptide-like"/>
</dbReference>
<keyword evidence="5" id="KW-0027">Amidation</keyword>
<evidence type="ECO:0000256" key="3">
    <source>
        <dbReference type="ARBA" id="ARBA00022525"/>
    </source>
</evidence>
<sequence>MPTLLQVGLLLALGAVAQVSAECCSPSDQSDFCMVFNMLSPMEQAEVMSYLGSRHQTGPAIGYPALGVEGSIDPKRDWNCNPRDACNGDADEALRLIEKRKPNFMRYGRSITFGKKGSDPNFLRFGRNQPNFLRFGKAAGDPNFLRFGRASADPNFLRFGKRAVDPNFLRFGRKPNFLRFGK</sequence>
<comment type="caution">
    <text evidence="8">The sequence shown here is derived from an EMBL/GenBank/DDBJ whole genome shotgun (WGS) entry which is preliminary data.</text>
</comment>
<accession>A0A368H9W2</accession>
<dbReference type="AlphaFoldDB" id="A0A368H9W2"/>
<organism evidence="8 9">
    <name type="scientific">Ancylostoma caninum</name>
    <name type="common">Dog hookworm</name>
    <dbReference type="NCBI Taxonomy" id="29170"/>
    <lineage>
        <taxon>Eukaryota</taxon>
        <taxon>Metazoa</taxon>
        <taxon>Ecdysozoa</taxon>
        <taxon>Nematoda</taxon>
        <taxon>Chromadorea</taxon>
        <taxon>Rhabditida</taxon>
        <taxon>Rhabditina</taxon>
        <taxon>Rhabditomorpha</taxon>
        <taxon>Strongyloidea</taxon>
        <taxon>Ancylostomatidae</taxon>
        <taxon>Ancylostomatinae</taxon>
        <taxon>Ancylostoma</taxon>
    </lineage>
</organism>
<evidence type="ECO:0000256" key="6">
    <source>
        <dbReference type="ARBA" id="ARBA00023320"/>
    </source>
</evidence>
<evidence type="ECO:0000313" key="8">
    <source>
        <dbReference type="EMBL" id="RCN52419.1"/>
    </source>
</evidence>
<dbReference type="PANTHER" id="PTHR20986:SF24">
    <property type="entry name" value="FMRFAMIDE-LIKE NEUROPEPTIDES 1"/>
    <property type="match status" value="1"/>
</dbReference>
<dbReference type="STRING" id="29170.A0A368H9W2"/>
<dbReference type="PANTHER" id="PTHR20986">
    <property type="entry name" value="FMRFAMIDE-RELATED PEPTIDES"/>
    <property type="match status" value="1"/>
</dbReference>
<evidence type="ECO:0000256" key="1">
    <source>
        <dbReference type="ARBA" id="ARBA00004613"/>
    </source>
</evidence>
<keyword evidence="4" id="KW-0165">Cleavage on pair of basic residues</keyword>
<name>A0A368H9W2_ANCCA</name>
<proteinExistence type="inferred from homology"/>
<evidence type="ECO:0000256" key="5">
    <source>
        <dbReference type="ARBA" id="ARBA00022815"/>
    </source>
</evidence>
<dbReference type="GO" id="GO:0005576">
    <property type="term" value="C:extracellular region"/>
    <property type="evidence" value="ECO:0007669"/>
    <property type="project" value="UniProtKB-SubCell"/>
</dbReference>
<evidence type="ECO:0000256" key="4">
    <source>
        <dbReference type="ARBA" id="ARBA00022685"/>
    </source>
</evidence>
<comment type="subcellular location">
    <subcellularLocation>
        <location evidence="1">Secreted</location>
    </subcellularLocation>
</comment>
<dbReference type="InterPro" id="IPR051041">
    <property type="entry name" value="FMRFamide-related_np"/>
</dbReference>
<gene>
    <name evidence="8" type="ORF">ANCCAN_01462</name>
</gene>
<dbReference type="Proteomes" id="UP000252519">
    <property type="component" value="Unassembled WGS sequence"/>
</dbReference>
<keyword evidence="7" id="KW-0732">Signal</keyword>
<keyword evidence="3" id="KW-0964">Secreted</keyword>
<dbReference type="EMBL" id="JOJR01000007">
    <property type="protein sequence ID" value="RCN52419.1"/>
    <property type="molecule type" value="Genomic_DNA"/>
</dbReference>
<evidence type="ECO:0000256" key="7">
    <source>
        <dbReference type="SAM" id="SignalP"/>
    </source>
</evidence>
<reference evidence="8 9" key="1">
    <citation type="submission" date="2014-10" db="EMBL/GenBank/DDBJ databases">
        <title>Draft genome of the hookworm Ancylostoma caninum.</title>
        <authorList>
            <person name="Mitreva M."/>
        </authorList>
    </citation>
    <scope>NUCLEOTIDE SEQUENCE [LARGE SCALE GENOMIC DNA]</scope>
    <source>
        <strain evidence="8 9">Baltimore</strain>
    </source>
</reference>
<feature type="signal peptide" evidence="7">
    <location>
        <begin position="1"/>
        <end position="21"/>
    </location>
</feature>
<dbReference type="OrthoDB" id="5813613at2759"/>
<comment type="similarity">
    <text evidence="2">Belongs to the FARP (FMRFamide related peptide) family.</text>
</comment>
<evidence type="ECO:0000313" key="9">
    <source>
        <dbReference type="Proteomes" id="UP000252519"/>
    </source>
</evidence>
<protein>
    <recommendedName>
        <fullName evidence="10">FMRFamide-like prepropeptide</fullName>
    </recommendedName>
</protein>
<keyword evidence="6" id="KW-0527">Neuropeptide</keyword>
<evidence type="ECO:0000256" key="2">
    <source>
        <dbReference type="ARBA" id="ARBA00006356"/>
    </source>
</evidence>
<keyword evidence="9" id="KW-1185">Reference proteome</keyword>